<keyword evidence="3" id="KW-1185">Reference proteome</keyword>
<dbReference type="OrthoDB" id="123929at2759"/>
<name>A0A8S4QJW4_9NEOP</name>
<protein>
    <submittedName>
        <fullName evidence="2">Jg24583 protein</fullName>
    </submittedName>
</protein>
<evidence type="ECO:0000313" key="2">
    <source>
        <dbReference type="EMBL" id="CAH2208672.1"/>
    </source>
</evidence>
<feature type="coiled-coil region" evidence="1">
    <location>
        <begin position="28"/>
        <end position="62"/>
    </location>
</feature>
<evidence type="ECO:0000256" key="1">
    <source>
        <dbReference type="SAM" id="Coils"/>
    </source>
</evidence>
<accession>A0A8S4QJW4</accession>
<comment type="caution">
    <text evidence="2">The sequence shown here is derived from an EMBL/GenBank/DDBJ whole genome shotgun (WGS) entry which is preliminary data.</text>
</comment>
<feature type="non-terminal residue" evidence="2">
    <location>
        <position position="1"/>
    </location>
</feature>
<keyword evidence="1" id="KW-0175">Coiled coil</keyword>
<proteinExistence type="predicted"/>
<gene>
    <name evidence="2" type="primary">jg24583</name>
    <name evidence="2" type="ORF">PAEG_LOCUS1223</name>
</gene>
<dbReference type="EMBL" id="CAKXAJ010004234">
    <property type="protein sequence ID" value="CAH2208672.1"/>
    <property type="molecule type" value="Genomic_DNA"/>
</dbReference>
<sequence>INDTLSEYPSTFESSTQDTTIGYNSMEVMKLRADNERLLFELKQAQARNKELMACIEEKQAANEKTLWEVAEEAKAIYTDYYEAEIKALQTKVCLRFVLRKIFFQYQ</sequence>
<dbReference type="AlphaFoldDB" id="A0A8S4QJW4"/>
<evidence type="ECO:0000313" key="3">
    <source>
        <dbReference type="Proteomes" id="UP000838756"/>
    </source>
</evidence>
<dbReference type="Proteomes" id="UP000838756">
    <property type="component" value="Unassembled WGS sequence"/>
</dbReference>
<organism evidence="2 3">
    <name type="scientific">Pararge aegeria aegeria</name>
    <dbReference type="NCBI Taxonomy" id="348720"/>
    <lineage>
        <taxon>Eukaryota</taxon>
        <taxon>Metazoa</taxon>
        <taxon>Ecdysozoa</taxon>
        <taxon>Arthropoda</taxon>
        <taxon>Hexapoda</taxon>
        <taxon>Insecta</taxon>
        <taxon>Pterygota</taxon>
        <taxon>Neoptera</taxon>
        <taxon>Endopterygota</taxon>
        <taxon>Lepidoptera</taxon>
        <taxon>Glossata</taxon>
        <taxon>Ditrysia</taxon>
        <taxon>Papilionoidea</taxon>
        <taxon>Nymphalidae</taxon>
        <taxon>Satyrinae</taxon>
        <taxon>Satyrini</taxon>
        <taxon>Parargina</taxon>
        <taxon>Pararge</taxon>
    </lineage>
</organism>
<reference evidence="2" key="1">
    <citation type="submission" date="2022-03" db="EMBL/GenBank/DDBJ databases">
        <authorList>
            <person name="Lindestad O."/>
        </authorList>
    </citation>
    <scope>NUCLEOTIDE SEQUENCE</scope>
</reference>